<evidence type="ECO:0000256" key="16">
    <source>
        <dbReference type="SAM" id="Phobius"/>
    </source>
</evidence>
<comment type="catalytic activity">
    <reaction evidence="15">
        <text>a ubiquinone + NADH + 5 H(+)(in) = a ubiquinol + NAD(+) + 4 H(+)(out)</text>
        <dbReference type="Rhea" id="RHEA:29091"/>
        <dbReference type="Rhea" id="RHEA-COMP:9565"/>
        <dbReference type="Rhea" id="RHEA-COMP:9566"/>
        <dbReference type="ChEBI" id="CHEBI:15378"/>
        <dbReference type="ChEBI" id="CHEBI:16389"/>
        <dbReference type="ChEBI" id="CHEBI:17976"/>
        <dbReference type="ChEBI" id="CHEBI:57540"/>
        <dbReference type="ChEBI" id="CHEBI:57945"/>
        <dbReference type="EC" id="7.1.1.2"/>
    </reaction>
</comment>
<evidence type="ECO:0000256" key="8">
    <source>
        <dbReference type="ARBA" id="ARBA00022967"/>
    </source>
</evidence>
<keyword evidence="10 16" id="KW-1133">Transmembrane helix</keyword>
<dbReference type="EC" id="7.1.1.2" evidence="3"/>
<evidence type="ECO:0000256" key="10">
    <source>
        <dbReference type="ARBA" id="ARBA00022989"/>
    </source>
</evidence>
<keyword evidence="5" id="KW-0813">Transport</keyword>
<evidence type="ECO:0000313" key="17">
    <source>
        <dbReference type="EMBL" id="QID03678.1"/>
    </source>
</evidence>
<keyword evidence="13 16" id="KW-0472">Membrane</keyword>
<dbReference type="InterPro" id="IPR050269">
    <property type="entry name" value="ComplexI_Subunit6"/>
</dbReference>
<feature type="transmembrane region" description="Helical" evidence="16">
    <location>
        <begin position="131"/>
        <end position="153"/>
    </location>
</feature>
<dbReference type="PANTHER" id="PTHR11435:SF1">
    <property type="entry name" value="NADH-UBIQUINONE OXIDOREDUCTASE CHAIN 6"/>
    <property type="match status" value="1"/>
</dbReference>
<keyword evidence="9" id="KW-0249">Electron transport</keyword>
<dbReference type="GO" id="GO:0031966">
    <property type="term" value="C:mitochondrial membrane"/>
    <property type="evidence" value="ECO:0007669"/>
    <property type="project" value="UniProtKB-SubCell"/>
</dbReference>
<accession>A0A6G6A6U2</accession>
<evidence type="ECO:0000256" key="7">
    <source>
        <dbReference type="ARBA" id="ARBA00022692"/>
    </source>
</evidence>
<dbReference type="AlphaFoldDB" id="A0A6G6A6U2"/>
<protein>
    <recommendedName>
        <fullName evidence="4">NADH-ubiquinone oxidoreductase chain 6</fullName>
        <ecNumber evidence="3">7.1.1.2</ecNumber>
    </recommendedName>
    <alternativeName>
        <fullName evidence="14">NADH dehydrogenase subunit 6</fullName>
    </alternativeName>
</protein>
<keyword evidence="12 17" id="KW-0496">Mitochondrion</keyword>
<evidence type="ECO:0000256" key="12">
    <source>
        <dbReference type="ARBA" id="ARBA00023128"/>
    </source>
</evidence>
<evidence type="ECO:0000256" key="5">
    <source>
        <dbReference type="ARBA" id="ARBA00022448"/>
    </source>
</evidence>
<feature type="transmembrane region" description="Helical" evidence="16">
    <location>
        <begin position="80"/>
        <end position="97"/>
    </location>
</feature>
<evidence type="ECO:0000256" key="3">
    <source>
        <dbReference type="ARBA" id="ARBA00012944"/>
    </source>
</evidence>
<evidence type="ECO:0000256" key="14">
    <source>
        <dbReference type="ARBA" id="ARBA00031019"/>
    </source>
</evidence>
<evidence type="ECO:0000256" key="6">
    <source>
        <dbReference type="ARBA" id="ARBA00022660"/>
    </source>
</evidence>
<dbReference type="EMBL" id="MN083178">
    <property type="protein sequence ID" value="QID03678.1"/>
    <property type="molecule type" value="Genomic_DNA"/>
</dbReference>
<evidence type="ECO:0000256" key="9">
    <source>
        <dbReference type="ARBA" id="ARBA00022982"/>
    </source>
</evidence>
<dbReference type="GO" id="GO:0008137">
    <property type="term" value="F:NADH dehydrogenase (ubiquinone) activity"/>
    <property type="evidence" value="ECO:0007669"/>
    <property type="project" value="UniProtKB-EC"/>
</dbReference>
<dbReference type="CTD" id="4541"/>
<dbReference type="PANTHER" id="PTHR11435">
    <property type="entry name" value="NADH UBIQUINONE OXIDOREDUCTASE SUBUNIT ND6"/>
    <property type="match status" value="1"/>
</dbReference>
<geneLocation type="mitochondrion" evidence="17"/>
<evidence type="ECO:0000256" key="1">
    <source>
        <dbReference type="ARBA" id="ARBA00004225"/>
    </source>
</evidence>
<organism evidence="17">
    <name type="scientific">Euparatettix variabilis</name>
    <dbReference type="NCBI Taxonomy" id="288131"/>
    <lineage>
        <taxon>Eukaryota</taxon>
        <taxon>Metazoa</taxon>
        <taxon>Ecdysozoa</taxon>
        <taxon>Arthropoda</taxon>
        <taxon>Hexapoda</taxon>
        <taxon>Insecta</taxon>
        <taxon>Pterygota</taxon>
        <taxon>Neoptera</taxon>
        <taxon>Polyneoptera</taxon>
        <taxon>Orthoptera</taxon>
        <taxon>Caelifera</taxon>
        <taxon>Acrididea</taxon>
        <taxon>Tetrigoidea</taxon>
        <taxon>Tetrigidae</taxon>
        <taxon>Tetriginae</taxon>
        <taxon>Euparatettix</taxon>
    </lineage>
</organism>
<keyword evidence="8" id="KW-1278">Translocase</keyword>
<evidence type="ECO:0000256" key="2">
    <source>
        <dbReference type="ARBA" id="ARBA00005698"/>
    </source>
</evidence>
<feature type="transmembrane region" description="Helical" evidence="16">
    <location>
        <begin position="50"/>
        <end position="68"/>
    </location>
</feature>
<sequence>MKTIITLCTMMSMFLMNTKQPMQMIIIILLQTLLTTFMMSTMTKSSWCTYILMIIFIGGMMVLFIYITSISPNEQNKNNLMIIITMTMIISIIMINMKTTKTINNETMSMETINLMKTEQMMLNKIFNKPMYTLTIMMMLYLFIALIAVNKISNLNKGPLRKMN</sequence>
<evidence type="ECO:0000256" key="13">
    <source>
        <dbReference type="ARBA" id="ARBA00023136"/>
    </source>
</evidence>
<comment type="similarity">
    <text evidence="2">Belongs to the complex I subunit 6 family.</text>
</comment>
<name>A0A6G6A6U2_9ORTH</name>
<dbReference type="RefSeq" id="YP_009740716.1">
    <property type="nucleotide sequence ID" value="NC_046542.1"/>
</dbReference>
<evidence type="ECO:0000256" key="4">
    <source>
        <dbReference type="ARBA" id="ARBA00021095"/>
    </source>
</evidence>
<keyword evidence="6" id="KW-0679">Respiratory chain</keyword>
<evidence type="ECO:0000256" key="11">
    <source>
        <dbReference type="ARBA" id="ARBA00023027"/>
    </source>
</evidence>
<evidence type="ECO:0000256" key="15">
    <source>
        <dbReference type="ARBA" id="ARBA00049551"/>
    </source>
</evidence>
<reference evidence="17" key="1">
    <citation type="submission" date="2019-06" db="EMBL/GenBank/DDBJ databases">
        <title>MtOrt: An empirical mitochondrial amino acid substitution model for evolutionary studies of Orthoptera insects.</title>
        <authorList>
            <person name="Chang H."/>
            <person name="Nie Y."/>
            <person name="Zhang N."/>
            <person name="Zhang X."/>
            <person name="Sun H."/>
            <person name="Mao Y."/>
            <person name="Q Z."/>
            <person name="Huang Y."/>
        </authorList>
    </citation>
    <scope>NUCLEOTIDE SEQUENCE</scope>
</reference>
<keyword evidence="11" id="KW-0520">NAD</keyword>
<keyword evidence="7 16" id="KW-0812">Transmembrane</keyword>
<dbReference type="GeneID" id="44803507"/>
<comment type="subcellular location">
    <subcellularLocation>
        <location evidence="1">Mitochondrion membrane</location>
        <topology evidence="1">Multi-pass membrane protein</topology>
    </subcellularLocation>
</comment>
<proteinExistence type="inferred from homology"/>
<gene>
    <name evidence="17" type="primary">ND6</name>
</gene>